<evidence type="ECO:0000313" key="17">
    <source>
        <dbReference type="WBParaSite" id="jg4933"/>
    </source>
</evidence>
<dbReference type="PROSITE" id="PS00847">
    <property type="entry name" value="MCM_1"/>
    <property type="match status" value="1"/>
</dbReference>
<keyword evidence="4 12" id="KW-0547">Nucleotide-binding</keyword>
<dbReference type="SUPFAM" id="SSF52540">
    <property type="entry name" value="P-loop containing nucleoside triphosphate hydrolases"/>
    <property type="match status" value="1"/>
</dbReference>
<name>A0A915EBL1_9BILA</name>
<keyword evidence="10 13" id="KW-0131">Cell cycle</keyword>
<dbReference type="PROSITE" id="PS50051">
    <property type="entry name" value="MCM_2"/>
    <property type="match status" value="1"/>
</dbReference>
<dbReference type="Gene3D" id="3.40.50.300">
    <property type="entry name" value="P-loop containing nucleotide triphosphate hydrolases"/>
    <property type="match status" value="1"/>
</dbReference>
<dbReference type="SMART" id="SM00350">
    <property type="entry name" value="MCM"/>
    <property type="match status" value="1"/>
</dbReference>
<feature type="region of interest" description="Disordered" evidence="14">
    <location>
        <begin position="602"/>
        <end position="628"/>
    </location>
</feature>
<dbReference type="PANTHER" id="PTHR11630:SF43">
    <property type="entry name" value="DNA REPLICATION LICENSING FACTOR MCM6"/>
    <property type="match status" value="1"/>
</dbReference>
<evidence type="ECO:0000256" key="1">
    <source>
        <dbReference type="ARBA" id="ARBA00004123"/>
    </source>
</evidence>
<keyword evidence="5 13" id="KW-0378">Hydrolase</keyword>
<evidence type="ECO:0000256" key="9">
    <source>
        <dbReference type="ARBA" id="ARBA00023242"/>
    </source>
</evidence>
<dbReference type="WBParaSite" id="jg4933">
    <property type="protein sequence ID" value="jg4933"/>
    <property type="gene ID" value="jg4933"/>
</dbReference>
<dbReference type="SMART" id="SM00382">
    <property type="entry name" value="AAA"/>
    <property type="match status" value="1"/>
</dbReference>
<dbReference type="GO" id="GO:0005634">
    <property type="term" value="C:nucleus"/>
    <property type="evidence" value="ECO:0007669"/>
    <property type="project" value="UniProtKB-SubCell"/>
</dbReference>
<evidence type="ECO:0000256" key="3">
    <source>
        <dbReference type="ARBA" id="ARBA00022705"/>
    </source>
</evidence>
<reference evidence="17" key="1">
    <citation type="submission" date="2022-11" db="UniProtKB">
        <authorList>
            <consortium name="WormBaseParasite"/>
        </authorList>
    </citation>
    <scope>IDENTIFICATION</scope>
</reference>
<dbReference type="Gene3D" id="1.20.58.870">
    <property type="match status" value="1"/>
</dbReference>
<dbReference type="GO" id="GO:0005524">
    <property type="term" value="F:ATP binding"/>
    <property type="evidence" value="ECO:0007669"/>
    <property type="project" value="UniProtKB-UniRule"/>
</dbReference>
<dbReference type="InterPro" id="IPR018525">
    <property type="entry name" value="MCM_CS"/>
</dbReference>
<dbReference type="PANTHER" id="PTHR11630">
    <property type="entry name" value="DNA REPLICATION LICENSING FACTOR MCM FAMILY MEMBER"/>
    <property type="match status" value="1"/>
</dbReference>
<keyword evidence="6 13" id="KW-0347">Helicase</keyword>
<dbReference type="GO" id="GO:0003697">
    <property type="term" value="F:single-stranded DNA binding"/>
    <property type="evidence" value="ECO:0007669"/>
    <property type="project" value="TreeGrafter"/>
</dbReference>
<dbReference type="GO" id="GO:1990518">
    <property type="term" value="F:single-stranded 3'-5' DNA helicase activity"/>
    <property type="evidence" value="ECO:0007669"/>
    <property type="project" value="TreeGrafter"/>
</dbReference>
<dbReference type="SUPFAM" id="SSF50249">
    <property type="entry name" value="Nucleic acid-binding proteins"/>
    <property type="match status" value="1"/>
</dbReference>
<keyword evidence="9" id="KW-0539">Nucleus</keyword>
<sequence length="744" mass="83836">MDVQTTVHVQADDEGRRANQAFTNFIRTFVDEHGADFYLKECRLASAIELDFYRLYHFCVMQFASWLWKAAKMKLCILHHVRHLTSDKVGKLVRIAGQVVRTHPVRPELCSGTFVCDDCRVVSKDVAQNFKYTQPLKCANSQCQNRTRFLLDTDNSLFVDFQRLKIQETQEELPLGCIPRNVEVIIRGEAVETAQAGDHCDFIGTLIVVPDVAMLSAPGVRAQTKSHARGKDASQVEGLRGLKSLGVRDLTYRLAFLASSVAPSNSTFGGIDFTHEDVSPGELWKGLLPSDQNRLKQMSEDKNIVDNLCQEIGWNDSEGDINILLVGDPSCGKSQFLKTVEKFSPRVIYTSGKASSAAGLTAAVVKDEESFDFVIEAGALMLADNGVCCIDEFDKMDPKDQVAIHEAMEQQTISITKAGVKATLNARCSILAAGNPISGRYDLNKPLRHNVELTAPILSRFDLIFVLVDVNNEAADFAIAKRILDNHRMAYSHDKCASVYNVEEIRKYIMFARCFRPQISPEAMQELKSAYLKLRLNEDGLAITSSRTTVRQLESLIRLSEAYARLKCESEVTAVHVKQAYHLLDKSVMRMSRADIALTEEEDDFDMEEVHPEGEQSSANEGGDAVAESQKKVIDPAKLKLTFEQYKRLTNVLVMHMREEEVRNDDVQDWTGIKKAQLVEWYLELIESELKTEDDYHIRKTVMERLIHRLVKDDKVLVQVGQGEDPALLVNPNYVMEDEEWIAE</sequence>
<dbReference type="Pfam" id="PF18263">
    <property type="entry name" value="WHD_MCM6"/>
    <property type="match status" value="1"/>
</dbReference>
<dbReference type="Pfam" id="PF17855">
    <property type="entry name" value="MCM_lid"/>
    <property type="match status" value="1"/>
</dbReference>
<dbReference type="GO" id="GO:0016787">
    <property type="term" value="F:hydrolase activity"/>
    <property type="evidence" value="ECO:0007669"/>
    <property type="project" value="UniProtKB-KW"/>
</dbReference>
<evidence type="ECO:0000313" key="16">
    <source>
        <dbReference type="Proteomes" id="UP000887574"/>
    </source>
</evidence>
<keyword evidence="16" id="KW-1185">Reference proteome</keyword>
<evidence type="ECO:0000256" key="11">
    <source>
        <dbReference type="ARBA" id="ARBA00048432"/>
    </source>
</evidence>
<dbReference type="Proteomes" id="UP000887574">
    <property type="component" value="Unplaced"/>
</dbReference>
<comment type="similarity">
    <text evidence="2 12">Belongs to the MCM family.</text>
</comment>
<evidence type="ECO:0000256" key="4">
    <source>
        <dbReference type="ARBA" id="ARBA00022741"/>
    </source>
</evidence>
<dbReference type="FunFam" id="2.20.28.10:FF:000003">
    <property type="entry name" value="DNA helicase"/>
    <property type="match status" value="1"/>
</dbReference>
<accession>A0A915EBL1</accession>
<dbReference type="EC" id="3.6.4.12" evidence="13"/>
<dbReference type="InterPro" id="IPR041024">
    <property type="entry name" value="Mcm6_C"/>
</dbReference>
<evidence type="ECO:0000256" key="10">
    <source>
        <dbReference type="ARBA" id="ARBA00023306"/>
    </source>
</evidence>
<evidence type="ECO:0000256" key="12">
    <source>
        <dbReference type="RuleBase" id="RU004070"/>
    </source>
</evidence>
<feature type="domain" description="MCM C-terminal AAA(+) ATPase" evidence="15">
    <location>
        <begin position="319"/>
        <end position="483"/>
    </location>
</feature>
<comment type="function">
    <text evidence="13">Acts as component of the MCM2-7 complex (MCM complex) which is the replicative helicase essential for 'once per cell cycle' DNA replication initiation and elongation in eukaryotic cells. The active ATPase sites in the MCM2-7 ring are formed through the interaction surfaces of two neighboring subunits such that a critical structure of a conserved arginine finger motif is provided in trans relative to the ATP-binding site of the Walker A box of the adjacent subunit. The six ATPase active sites, however, are likely to contribute differentially to the complex helicase activity.</text>
</comment>
<dbReference type="InterPro" id="IPR041562">
    <property type="entry name" value="MCM_lid"/>
</dbReference>
<keyword evidence="3 13" id="KW-0235">DNA replication</keyword>
<dbReference type="GO" id="GO:0000727">
    <property type="term" value="P:double-strand break repair via break-induced replication"/>
    <property type="evidence" value="ECO:0007669"/>
    <property type="project" value="TreeGrafter"/>
</dbReference>
<dbReference type="GO" id="GO:0042555">
    <property type="term" value="C:MCM complex"/>
    <property type="evidence" value="ECO:0007669"/>
    <property type="project" value="UniProtKB-UniRule"/>
</dbReference>
<comment type="catalytic activity">
    <reaction evidence="11">
        <text>ATP + H2O = ADP + phosphate + H(+)</text>
        <dbReference type="Rhea" id="RHEA:13065"/>
        <dbReference type="ChEBI" id="CHEBI:15377"/>
        <dbReference type="ChEBI" id="CHEBI:15378"/>
        <dbReference type="ChEBI" id="CHEBI:30616"/>
        <dbReference type="ChEBI" id="CHEBI:43474"/>
        <dbReference type="ChEBI" id="CHEBI:456216"/>
        <dbReference type="EC" id="3.6.4.12"/>
    </reaction>
    <physiologicalReaction direction="left-to-right" evidence="11">
        <dbReference type="Rhea" id="RHEA:13066"/>
    </physiologicalReaction>
</comment>
<evidence type="ECO:0000259" key="15">
    <source>
        <dbReference type="PROSITE" id="PS50051"/>
    </source>
</evidence>
<keyword evidence="7 12" id="KW-0067">ATP-binding</keyword>
<dbReference type="InterPro" id="IPR001208">
    <property type="entry name" value="MCM_dom"/>
</dbReference>
<dbReference type="GO" id="GO:0006270">
    <property type="term" value="P:DNA replication initiation"/>
    <property type="evidence" value="ECO:0007669"/>
    <property type="project" value="UniProtKB-UniRule"/>
</dbReference>
<protein>
    <recommendedName>
        <fullName evidence="13">DNA replication licensing factor MCM6</fullName>
        <ecNumber evidence="13">3.6.4.12</ecNumber>
    </recommendedName>
</protein>
<dbReference type="Gene3D" id="2.40.50.140">
    <property type="entry name" value="Nucleic acid-binding proteins"/>
    <property type="match status" value="1"/>
</dbReference>
<evidence type="ECO:0000256" key="14">
    <source>
        <dbReference type="SAM" id="MobiDB-lite"/>
    </source>
</evidence>
<dbReference type="PRINTS" id="PR01662">
    <property type="entry name" value="MCMPROTEIN6"/>
</dbReference>
<dbReference type="Pfam" id="PF00493">
    <property type="entry name" value="MCM"/>
    <property type="match status" value="1"/>
</dbReference>
<dbReference type="InterPro" id="IPR012340">
    <property type="entry name" value="NA-bd_OB-fold"/>
</dbReference>
<dbReference type="InterPro" id="IPR003593">
    <property type="entry name" value="AAA+_ATPase"/>
</dbReference>
<organism evidence="16 17">
    <name type="scientific">Ditylenchus dipsaci</name>
    <dbReference type="NCBI Taxonomy" id="166011"/>
    <lineage>
        <taxon>Eukaryota</taxon>
        <taxon>Metazoa</taxon>
        <taxon>Ecdysozoa</taxon>
        <taxon>Nematoda</taxon>
        <taxon>Chromadorea</taxon>
        <taxon>Rhabditida</taxon>
        <taxon>Tylenchina</taxon>
        <taxon>Tylenchomorpha</taxon>
        <taxon>Sphaerularioidea</taxon>
        <taxon>Anguinidae</taxon>
        <taxon>Anguininae</taxon>
        <taxon>Ditylenchus</taxon>
    </lineage>
</organism>
<dbReference type="Gene3D" id="2.20.28.10">
    <property type="match status" value="1"/>
</dbReference>
<proteinExistence type="inferred from homology"/>
<evidence type="ECO:0000256" key="6">
    <source>
        <dbReference type="ARBA" id="ARBA00022806"/>
    </source>
</evidence>
<evidence type="ECO:0000256" key="5">
    <source>
        <dbReference type="ARBA" id="ARBA00022801"/>
    </source>
</evidence>
<dbReference type="Pfam" id="PF17207">
    <property type="entry name" value="MCM_OB"/>
    <property type="match status" value="1"/>
</dbReference>
<dbReference type="InterPro" id="IPR031327">
    <property type="entry name" value="MCM"/>
</dbReference>
<dbReference type="InterPro" id="IPR027417">
    <property type="entry name" value="P-loop_NTPase"/>
</dbReference>
<dbReference type="AlphaFoldDB" id="A0A915EBL1"/>
<dbReference type="PRINTS" id="PR01657">
    <property type="entry name" value="MCMFAMILY"/>
</dbReference>
<keyword evidence="8 12" id="KW-0238">DNA-binding</keyword>
<comment type="subcellular location">
    <subcellularLocation>
        <location evidence="1 13">Nucleus</location>
    </subcellularLocation>
</comment>
<evidence type="ECO:0000256" key="8">
    <source>
        <dbReference type="ARBA" id="ARBA00023125"/>
    </source>
</evidence>
<comment type="subunit">
    <text evidence="13">Component of the MCM2-7 complex.</text>
</comment>
<evidence type="ECO:0000256" key="2">
    <source>
        <dbReference type="ARBA" id="ARBA00008010"/>
    </source>
</evidence>
<dbReference type="GO" id="GO:1902969">
    <property type="term" value="P:mitotic DNA replication"/>
    <property type="evidence" value="ECO:0007669"/>
    <property type="project" value="TreeGrafter"/>
</dbReference>
<evidence type="ECO:0000256" key="13">
    <source>
        <dbReference type="RuleBase" id="RU368064"/>
    </source>
</evidence>
<evidence type="ECO:0000256" key="7">
    <source>
        <dbReference type="ARBA" id="ARBA00022840"/>
    </source>
</evidence>
<dbReference type="InterPro" id="IPR008049">
    <property type="entry name" value="MCM6"/>
</dbReference>
<dbReference type="InterPro" id="IPR033762">
    <property type="entry name" value="MCM_OB"/>
</dbReference>